<dbReference type="AlphaFoldDB" id="A0AAE4FTG5"/>
<dbReference type="Pfam" id="PF00583">
    <property type="entry name" value="Acetyltransf_1"/>
    <property type="match status" value="1"/>
</dbReference>
<name>A0AAE4FTG5_9CYAN</name>
<proteinExistence type="predicted"/>
<dbReference type="Gene3D" id="3.40.630.30">
    <property type="match status" value="1"/>
</dbReference>
<evidence type="ECO:0000313" key="3">
    <source>
        <dbReference type="Proteomes" id="UP001268256"/>
    </source>
</evidence>
<dbReference type="Proteomes" id="UP001268256">
    <property type="component" value="Unassembled WGS sequence"/>
</dbReference>
<dbReference type="EMBL" id="JAVMIP010000018">
    <property type="protein sequence ID" value="MDS3861935.1"/>
    <property type="molecule type" value="Genomic_DNA"/>
</dbReference>
<sequence>MEFDSTVIDQRNYRFMVLESGDIVGTAVVKKMCDKNGDFWHLDDLQIRKNCRKKGYGTALIYHLVTYLLKVNQLPIRVHPAIGQQASEALVERIENLSEQELDEMDRQLEQEMQNPNFWKNQETKQMVFDSEELKKWYRKRGFNIDDPDGKHLWFNEH</sequence>
<comment type="caution">
    <text evidence="2">The sequence shown here is derived from an EMBL/GenBank/DDBJ whole genome shotgun (WGS) entry which is preliminary data.</text>
</comment>
<organism evidence="2 3">
    <name type="scientific">Pseudocalidococcus azoricus BACA0444</name>
    <dbReference type="NCBI Taxonomy" id="2918990"/>
    <lineage>
        <taxon>Bacteria</taxon>
        <taxon>Bacillati</taxon>
        <taxon>Cyanobacteriota</taxon>
        <taxon>Cyanophyceae</taxon>
        <taxon>Acaryochloridales</taxon>
        <taxon>Thermosynechococcaceae</taxon>
        <taxon>Pseudocalidococcus</taxon>
        <taxon>Pseudocalidococcus azoricus</taxon>
    </lineage>
</organism>
<accession>A0AAE4FTG5</accession>
<dbReference type="InterPro" id="IPR016181">
    <property type="entry name" value="Acyl_CoA_acyltransferase"/>
</dbReference>
<protein>
    <submittedName>
        <fullName evidence="2">GNAT family N-acetyltransferase</fullName>
    </submittedName>
</protein>
<dbReference type="PROSITE" id="PS51186">
    <property type="entry name" value="GNAT"/>
    <property type="match status" value="1"/>
</dbReference>
<evidence type="ECO:0000313" key="2">
    <source>
        <dbReference type="EMBL" id="MDS3861935.1"/>
    </source>
</evidence>
<reference evidence="3" key="1">
    <citation type="submission" date="2023-07" db="EMBL/GenBank/DDBJ databases">
        <authorList>
            <person name="Luz R."/>
            <person name="Cordeiro R."/>
            <person name="Fonseca A."/>
            <person name="Goncalves V."/>
        </authorList>
    </citation>
    <scope>NUCLEOTIDE SEQUENCE [LARGE SCALE GENOMIC DNA]</scope>
    <source>
        <strain evidence="3">BACA0444</strain>
    </source>
</reference>
<dbReference type="RefSeq" id="WP_322879156.1">
    <property type="nucleotide sequence ID" value="NZ_JAVMIP010000018.1"/>
</dbReference>
<dbReference type="InterPro" id="IPR000182">
    <property type="entry name" value="GNAT_dom"/>
</dbReference>
<dbReference type="GO" id="GO:0016747">
    <property type="term" value="F:acyltransferase activity, transferring groups other than amino-acyl groups"/>
    <property type="evidence" value="ECO:0007669"/>
    <property type="project" value="InterPro"/>
</dbReference>
<dbReference type="CDD" id="cd04301">
    <property type="entry name" value="NAT_SF"/>
    <property type="match status" value="1"/>
</dbReference>
<feature type="domain" description="N-acetyltransferase" evidence="1">
    <location>
        <begin position="1"/>
        <end position="110"/>
    </location>
</feature>
<evidence type="ECO:0000259" key="1">
    <source>
        <dbReference type="PROSITE" id="PS51186"/>
    </source>
</evidence>
<dbReference type="SUPFAM" id="SSF55729">
    <property type="entry name" value="Acyl-CoA N-acyltransferases (Nat)"/>
    <property type="match status" value="1"/>
</dbReference>
<keyword evidence="3" id="KW-1185">Reference proteome</keyword>
<gene>
    <name evidence="2" type="ORF">RIF25_14110</name>
</gene>